<feature type="compositionally biased region" description="Basic and acidic residues" evidence="1">
    <location>
        <begin position="75"/>
        <end position="93"/>
    </location>
</feature>
<dbReference type="EMBL" id="JAXIVS010000018">
    <property type="protein sequence ID" value="MDY7232210.1"/>
    <property type="molecule type" value="Genomic_DNA"/>
</dbReference>
<dbReference type="Proteomes" id="UP001291309">
    <property type="component" value="Unassembled WGS sequence"/>
</dbReference>
<feature type="region of interest" description="Disordered" evidence="1">
    <location>
        <begin position="25"/>
        <end position="106"/>
    </location>
</feature>
<evidence type="ECO:0000313" key="3">
    <source>
        <dbReference type="Proteomes" id="UP001291309"/>
    </source>
</evidence>
<feature type="region of interest" description="Disordered" evidence="1">
    <location>
        <begin position="119"/>
        <end position="174"/>
    </location>
</feature>
<feature type="compositionally biased region" description="Basic and acidic residues" evidence="1">
    <location>
        <begin position="37"/>
        <end position="51"/>
    </location>
</feature>
<gene>
    <name evidence="2" type="ORF">SYV04_37825</name>
</gene>
<reference evidence="2 3" key="1">
    <citation type="submission" date="2023-12" db="EMBL/GenBank/DDBJ databases">
        <title>the genome sequence of Hyalangium sp. s54d21.</title>
        <authorList>
            <person name="Zhang X."/>
        </authorList>
    </citation>
    <scope>NUCLEOTIDE SEQUENCE [LARGE SCALE GENOMIC DNA]</scope>
    <source>
        <strain evidence="3">s54d21</strain>
    </source>
</reference>
<feature type="compositionally biased region" description="Low complexity" evidence="1">
    <location>
        <begin position="94"/>
        <end position="106"/>
    </location>
</feature>
<organism evidence="2 3">
    <name type="scientific">Hyalangium rubrum</name>
    <dbReference type="NCBI Taxonomy" id="3103134"/>
    <lineage>
        <taxon>Bacteria</taxon>
        <taxon>Pseudomonadati</taxon>
        <taxon>Myxococcota</taxon>
        <taxon>Myxococcia</taxon>
        <taxon>Myxococcales</taxon>
        <taxon>Cystobacterineae</taxon>
        <taxon>Archangiaceae</taxon>
        <taxon>Hyalangium</taxon>
    </lineage>
</organism>
<feature type="compositionally biased region" description="Low complexity" evidence="1">
    <location>
        <begin position="131"/>
        <end position="161"/>
    </location>
</feature>
<proteinExistence type="predicted"/>
<protein>
    <recommendedName>
        <fullName evidence="4">Lipoprotein</fullName>
    </recommendedName>
</protein>
<dbReference type="PROSITE" id="PS51257">
    <property type="entry name" value="PROKAR_LIPOPROTEIN"/>
    <property type="match status" value="1"/>
</dbReference>
<evidence type="ECO:0008006" key="4">
    <source>
        <dbReference type="Google" id="ProtNLM"/>
    </source>
</evidence>
<comment type="caution">
    <text evidence="2">The sequence shown here is derived from an EMBL/GenBank/DDBJ whole genome shotgun (WGS) entry which is preliminary data.</text>
</comment>
<sequence>MRFHAGWLSAGIAALLLTAGCKEGRSIQGSEQASASDRVEQAQKQSEKAFDQAENAQQEASDQQREAARAQQVVEETRTELAEAESRAQKELQEAQASQQQAQTAQQQAQQTVTEAQASALEAQRQQESELAQQDALDAQQSPQAAEQASEPAQQPMAQAPLPSTPSQGEQLIIGEVLTASEREVMVSVRGEPQLRLQVGPSTQIIVDGQQGRAADIQEGSQVRASYRDTQGEPTAVRIEVTSSMPPAMPVSPESGESQPGAQPPQPLNP</sequence>
<evidence type="ECO:0000313" key="2">
    <source>
        <dbReference type="EMBL" id="MDY7232210.1"/>
    </source>
</evidence>
<evidence type="ECO:0000256" key="1">
    <source>
        <dbReference type="SAM" id="MobiDB-lite"/>
    </source>
</evidence>
<keyword evidence="3" id="KW-1185">Reference proteome</keyword>
<accession>A0ABU5HJD8</accession>
<name>A0ABU5HJD8_9BACT</name>
<dbReference type="RefSeq" id="WP_321550923.1">
    <property type="nucleotide sequence ID" value="NZ_JAXIVS010000018.1"/>
</dbReference>
<feature type="region of interest" description="Disordered" evidence="1">
    <location>
        <begin position="209"/>
        <end position="270"/>
    </location>
</feature>